<dbReference type="EMBL" id="HBUF01292243">
    <property type="protein sequence ID" value="CAG6689464.1"/>
    <property type="molecule type" value="Transcribed_RNA"/>
</dbReference>
<keyword evidence="6 10" id="KW-0256">Endoplasmic reticulum</keyword>
<comment type="function">
    <text evidence="10">Stabilizing subunit of the glycosylphosphatidylinositol-mannosyltransferase I complex which catalyzes the transfer of the first mannose, via an alpha-1,4 bond from a dolichol-phosphate-mannose (Dol-P-Man) to the glucosaminyl acyl phosphatidylinositol (GlcN-(acyl)PI) intermediate to generate alpha-D-Man-(1-&gt;4)-alpha-D-GlcN-(1-&gt;6)-(1-radyl,2-acyl-sn-glycero-3-phospho)-2-acyl-inositol and participates in the sixth step of the glycosylphosphatidylinositol-anchor biosynthesis. Probably acts by stabilizing the mannosyltransferase PIGM.</text>
</comment>
<evidence type="ECO:0000256" key="7">
    <source>
        <dbReference type="ARBA" id="ARBA00022989"/>
    </source>
</evidence>
<dbReference type="InterPro" id="IPR040039">
    <property type="entry name" value="PIGX"/>
</dbReference>
<keyword evidence="9" id="KW-0325">Glycoprotein</keyword>
<dbReference type="EMBL" id="HBUF01529203">
    <property type="protein sequence ID" value="CAG6751193.1"/>
    <property type="molecule type" value="Transcribed_RNA"/>
</dbReference>
<dbReference type="EMBL" id="HBUF01292245">
    <property type="protein sequence ID" value="CAG6689468.1"/>
    <property type="molecule type" value="Transcribed_RNA"/>
</dbReference>
<dbReference type="EMBL" id="HBUF01292244">
    <property type="protein sequence ID" value="CAG6689466.1"/>
    <property type="molecule type" value="Transcribed_RNA"/>
</dbReference>
<name>A0A8D8TIU2_9HEMI</name>
<dbReference type="AlphaFoldDB" id="A0A8D8TIU2"/>
<evidence type="ECO:0000256" key="8">
    <source>
        <dbReference type="ARBA" id="ARBA00023136"/>
    </source>
</evidence>
<organism evidence="11">
    <name type="scientific">Cacopsylla melanoneura</name>
    <dbReference type="NCBI Taxonomy" id="428564"/>
    <lineage>
        <taxon>Eukaryota</taxon>
        <taxon>Metazoa</taxon>
        <taxon>Ecdysozoa</taxon>
        <taxon>Arthropoda</taxon>
        <taxon>Hexapoda</taxon>
        <taxon>Insecta</taxon>
        <taxon>Pterygota</taxon>
        <taxon>Neoptera</taxon>
        <taxon>Paraneoptera</taxon>
        <taxon>Hemiptera</taxon>
        <taxon>Sternorrhyncha</taxon>
        <taxon>Psylloidea</taxon>
        <taxon>Psyllidae</taxon>
        <taxon>Psyllinae</taxon>
        <taxon>Cacopsylla</taxon>
    </lineage>
</organism>
<accession>A0A8D8TIU2</accession>
<protein>
    <recommendedName>
        <fullName evidence="10">Phosphatidylinositol-glycan biosynthesis class X protein</fullName>
    </recommendedName>
</protein>
<dbReference type="EMBL" id="HBUF01529202">
    <property type="protein sequence ID" value="CAG6751192.1"/>
    <property type="molecule type" value="Transcribed_RNA"/>
</dbReference>
<dbReference type="EMBL" id="HBUF01021554">
    <property type="protein sequence ID" value="CAG6611387.1"/>
    <property type="molecule type" value="Transcribed_RNA"/>
</dbReference>
<comment type="similarity">
    <text evidence="3 10">Belongs to the PIGX family.</text>
</comment>
<dbReference type="EMBL" id="HBUF01374835">
    <property type="protein sequence ID" value="CAG6727827.1"/>
    <property type="molecule type" value="Transcribed_RNA"/>
</dbReference>
<evidence type="ECO:0000313" key="11">
    <source>
        <dbReference type="EMBL" id="CAG6689466.1"/>
    </source>
</evidence>
<dbReference type="GO" id="GO:0006506">
    <property type="term" value="P:GPI anchor biosynthetic process"/>
    <property type="evidence" value="ECO:0007669"/>
    <property type="project" value="UniProtKB-UniPathway"/>
</dbReference>
<dbReference type="Pfam" id="PF08320">
    <property type="entry name" value="PIG-X"/>
    <property type="match status" value="1"/>
</dbReference>
<evidence type="ECO:0000256" key="4">
    <source>
        <dbReference type="ARBA" id="ARBA00022502"/>
    </source>
</evidence>
<evidence type="ECO:0000256" key="9">
    <source>
        <dbReference type="ARBA" id="ARBA00023180"/>
    </source>
</evidence>
<dbReference type="PANTHER" id="PTHR28650:SF1">
    <property type="entry name" value="PHOSPHATIDYLINOSITOL-GLYCAN BIOSYNTHESIS CLASS X PROTEIN"/>
    <property type="match status" value="1"/>
</dbReference>
<keyword evidence="7 10" id="KW-1133">Transmembrane helix</keyword>
<dbReference type="GO" id="GO:0005789">
    <property type="term" value="C:endoplasmic reticulum membrane"/>
    <property type="evidence" value="ECO:0007669"/>
    <property type="project" value="UniProtKB-SubCell"/>
</dbReference>
<evidence type="ECO:0000256" key="6">
    <source>
        <dbReference type="ARBA" id="ARBA00022824"/>
    </source>
</evidence>
<evidence type="ECO:0000256" key="10">
    <source>
        <dbReference type="RuleBase" id="RU366056"/>
    </source>
</evidence>
<dbReference type="EMBL" id="HBUF01021555">
    <property type="protein sequence ID" value="CAG6611388.1"/>
    <property type="molecule type" value="Transcribed_RNA"/>
</dbReference>
<dbReference type="UniPathway" id="UPA00196"/>
<dbReference type="PANTHER" id="PTHR28650">
    <property type="entry name" value="PHOSPHATIDYLINOSITOL-GLYCAN BIOSYNTHESIS CLASS X PROTEIN"/>
    <property type="match status" value="1"/>
</dbReference>
<keyword evidence="4 10" id="KW-0337">GPI-anchor biosynthesis</keyword>
<comment type="subcellular location">
    <subcellularLocation>
        <location evidence="1 10">Endoplasmic reticulum membrane</location>
        <topology evidence="1 10">Single-pass membrane protein</topology>
    </subcellularLocation>
</comment>
<evidence type="ECO:0000256" key="1">
    <source>
        <dbReference type="ARBA" id="ARBA00004389"/>
    </source>
</evidence>
<comment type="pathway">
    <text evidence="2 10">Glycolipid biosynthesis; glycosylphosphatidylinositol-anchor biosynthesis.</text>
</comment>
<reference evidence="11" key="1">
    <citation type="submission" date="2021-05" db="EMBL/GenBank/DDBJ databases">
        <authorList>
            <person name="Alioto T."/>
            <person name="Alioto T."/>
            <person name="Gomez Garrido J."/>
        </authorList>
    </citation>
    <scope>NUCLEOTIDE SEQUENCE</scope>
</reference>
<dbReference type="PROSITE" id="PS51257">
    <property type="entry name" value="PROKAR_LIPOPROTEIN"/>
    <property type="match status" value="1"/>
</dbReference>
<dbReference type="InterPro" id="IPR013233">
    <property type="entry name" value="PIG-X/PBN1"/>
</dbReference>
<sequence length="243" mass="26820">MNTSMCKFYVSMSHMISYVLLLSIVGFVSVSCRSQVTIKRDLLNEGFHRNLVSSIDIYSTSETYPCSLLLVEYLPGSVYVDSDQILGLVAKNSLSAFLNTSVNIEATADSVQATPFKAFIYPADQLTPKITHSVELPIHVRYQPATSGGGYKNINVGQPSLFQRCAKDNSEPTDKKYELPCSALDRSLCKWTKLDATITPAILTAGVPVGNTDLGLYVSIVSYVLLYGATFLIARTIYYKNYF</sequence>
<feature type="transmembrane region" description="Helical" evidence="10">
    <location>
        <begin position="214"/>
        <end position="234"/>
    </location>
</feature>
<dbReference type="SMART" id="SM00780">
    <property type="entry name" value="PIG-X"/>
    <property type="match status" value="1"/>
</dbReference>
<evidence type="ECO:0000256" key="3">
    <source>
        <dbReference type="ARBA" id="ARBA00010345"/>
    </source>
</evidence>
<keyword evidence="8 10" id="KW-0472">Membrane</keyword>
<evidence type="ECO:0000256" key="2">
    <source>
        <dbReference type="ARBA" id="ARBA00004687"/>
    </source>
</evidence>
<dbReference type="EMBL" id="HBUF01374836">
    <property type="protein sequence ID" value="CAG6727828.1"/>
    <property type="molecule type" value="Transcribed_RNA"/>
</dbReference>
<proteinExistence type="inferred from homology"/>
<keyword evidence="5 10" id="KW-0812">Transmembrane</keyword>
<evidence type="ECO:0000256" key="5">
    <source>
        <dbReference type="ARBA" id="ARBA00022692"/>
    </source>
</evidence>